<organism evidence="8 9">
    <name type="scientific">Schizopora paradoxa</name>
    <dbReference type="NCBI Taxonomy" id="27342"/>
    <lineage>
        <taxon>Eukaryota</taxon>
        <taxon>Fungi</taxon>
        <taxon>Dikarya</taxon>
        <taxon>Basidiomycota</taxon>
        <taxon>Agaricomycotina</taxon>
        <taxon>Agaricomycetes</taxon>
        <taxon>Hymenochaetales</taxon>
        <taxon>Schizoporaceae</taxon>
        <taxon>Schizopora</taxon>
    </lineage>
</organism>
<dbReference type="OrthoDB" id="3246270at2759"/>
<evidence type="ECO:0000256" key="3">
    <source>
        <dbReference type="ARBA" id="ARBA00022824"/>
    </source>
</evidence>
<keyword evidence="3 6" id="KW-0256">Endoplasmic reticulum</keyword>
<evidence type="ECO:0000313" key="8">
    <source>
        <dbReference type="EMBL" id="KLO10638.1"/>
    </source>
</evidence>
<dbReference type="InterPro" id="IPR029058">
    <property type="entry name" value="AB_hydrolase_fold"/>
</dbReference>
<evidence type="ECO:0000256" key="5">
    <source>
        <dbReference type="ARBA" id="ARBA00023136"/>
    </source>
</evidence>
<accession>A0A0H2RMF6</accession>
<evidence type="ECO:0000313" key="9">
    <source>
        <dbReference type="Proteomes" id="UP000053477"/>
    </source>
</evidence>
<reference evidence="8 9" key="1">
    <citation type="submission" date="2015-04" db="EMBL/GenBank/DDBJ databases">
        <title>Complete genome sequence of Schizopora paradoxa KUC8140, a cosmopolitan wood degrader in East Asia.</title>
        <authorList>
            <consortium name="DOE Joint Genome Institute"/>
            <person name="Min B."/>
            <person name="Park H."/>
            <person name="Jang Y."/>
            <person name="Kim J.-J."/>
            <person name="Kim K.H."/>
            <person name="Pangilinan J."/>
            <person name="Lipzen A."/>
            <person name="Riley R."/>
            <person name="Grigoriev I.V."/>
            <person name="Spatafora J.W."/>
            <person name="Choi I.-G."/>
        </authorList>
    </citation>
    <scope>NUCLEOTIDE SEQUENCE [LARGE SCALE GENOMIC DNA]</scope>
    <source>
        <strain evidence="8 9">KUC8140</strain>
    </source>
</reference>
<dbReference type="GO" id="GO:0005789">
    <property type="term" value="C:endoplasmic reticulum membrane"/>
    <property type="evidence" value="ECO:0007669"/>
    <property type="project" value="UniProtKB-SubCell"/>
</dbReference>
<evidence type="ECO:0000256" key="4">
    <source>
        <dbReference type="ARBA" id="ARBA00023128"/>
    </source>
</evidence>
<dbReference type="GO" id="GO:0016788">
    <property type="term" value="F:hydrolase activity, acting on ester bonds"/>
    <property type="evidence" value="ECO:0007669"/>
    <property type="project" value="InterPro"/>
</dbReference>
<keyword evidence="6" id="KW-0653">Protein transport</keyword>
<proteinExistence type="inferred from homology"/>
<comment type="function">
    <text evidence="6">Involved in inositol deacylation of GPI-anchored proteins which plays important roles in the quality control and ER-associated degradation of GPI-anchored proteins.</text>
</comment>
<dbReference type="Proteomes" id="UP000053477">
    <property type="component" value="Unassembled WGS sequence"/>
</dbReference>
<gene>
    <name evidence="8" type="ORF">SCHPADRAFT_509517</name>
</gene>
<keyword evidence="6" id="KW-0378">Hydrolase</keyword>
<comment type="subcellular location">
    <subcellularLocation>
        <location evidence="6">Endoplasmic reticulum membrane</location>
    </subcellularLocation>
    <subcellularLocation>
        <location evidence="2">Membrane</location>
    </subcellularLocation>
    <subcellularLocation>
        <location evidence="1">Mitochondrion</location>
    </subcellularLocation>
</comment>
<dbReference type="EMBL" id="KQ086021">
    <property type="protein sequence ID" value="KLO10638.1"/>
    <property type="molecule type" value="Genomic_DNA"/>
</dbReference>
<dbReference type="EC" id="3.1.-.-" evidence="6"/>
<keyword evidence="9" id="KW-1185">Reference proteome</keyword>
<evidence type="ECO:0000256" key="2">
    <source>
        <dbReference type="ARBA" id="ARBA00004370"/>
    </source>
</evidence>
<dbReference type="PANTHER" id="PTHR48182">
    <property type="entry name" value="PROTEIN SERAC1"/>
    <property type="match status" value="1"/>
</dbReference>
<evidence type="ECO:0000256" key="1">
    <source>
        <dbReference type="ARBA" id="ARBA00004173"/>
    </source>
</evidence>
<dbReference type="Pfam" id="PF07819">
    <property type="entry name" value="PGAP1"/>
    <property type="match status" value="1"/>
</dbReference>
<evidence type="ECO:0000259" key="7">
    <source>
        <dbReference type="Pfam" id="PF07819"/>
    </source>
</evidence>
<dbReference type="GO" id="GO:0015031">
    <property type="term" value="P:protein transport"/>
    <property type="evidence" value="ECO:0007669"/>
    <property type="project" value="UniProtKB-KW"/>
</dbReference>
<comment type="similarity">
    <text evidence="6">Belongs to the GPI inositol-deacylase family.</text>
</comment>
<dbReference type="InterPro" id="IPR052374">
    <property type="entry name" value="SERAC1"/>
</dbReference>
<name>A0A0H2RMF6_9AGAM</name>
<feature type="domain" description="GPI inositol-deacylase PGAP1-like alpha/beta" evidence="7">
    <location>
        <begin position="188"/>
        <end position="292"/>
    </location>
</feature>
<dbReference type="InterPro" id="IPR012908">
    <property type="entry name" value="PGAP1-ab_dom-like"/>
</dbReference>
<keyword evidence="6" id="KW-0813">Transport</keyword>
<dbReference type="PANTHER" id="PTHR48182:SF2">
    <property type="entry name" value="PROTEIN SERAC1"/>
    <property type="match status" value="1"/>
</dbReference>
<evidence type="ECO:0000256" key="6">
    <source>
        <dbReference type="RuleBase" id="RU365011"/>
    </source>
</evidence>
<dbReference type="AlphaFoldDB" id="A0A0H2RMF6"/>
<keyword evidence="5 6" id="KW-0472">Membrane</keyword>
<dbReference type="Gene3D" id="3.40.50.1820">
    <property type="entry name" value="alpha/beta hydrolase"/>
    <property type="match status" value="1"/>
</dbReference>
<keyword evidence="4" id="KW-0496">Mitochondrion</keyword>
<protein>
    <recommendedName>
        <fullName evidence="6">GPI inositol-deacylase</fullName>
        <ecNumber evidence="6">3.1.-.-</ecNumber>
    </recommendedName>
</protein>
<dbReference type="InParanoid" id="A0A0H2RMF6"/>
<dbReference type="GO" id="GO:0005739">
    <property type="term" value="C:mitochondrion"/>
    <property type="evidence" value="ECO:0007669"/>
    <property type="project" value="UniProtKB-SubCell"/>
</dbReference>
<dbReference type="SUPFAM" id="SSF53474">
    <property type="entry name" value="alpha/beta-Hydrolases"/>
    <property type="match status" value="1"/>
</dbReference>
<sequence length="369" mass="41078">MPTLISDSNIESHENHFATLTVNISGIADSTTDVKLKDYFSERELKLSDEHGPITFTKPDGSADKKRTTITFNNEETFKRAISLGRAQRKLDGFVLEFDHKFLGFTTFSGGTEVDIVALHGMNGHAFSSFEYREEDYSFMWLRDALPARIPGARVMVYGYDAHVISDVSVGRIRTYAETFMQKLRHIRKNTDRPLILIGHALGGLVIKQALILPNAAGLFDPIVNSVRAVIFMSTPHQGMKGVEDPQFIANFFGASGANFRRDLIAEQDAKTVVLFDLTNDFKELIREKKITVRTLYETRKTGVEGLGSVSIIDEQSSRLGVAGEQARGLDADHLNICKFDSSSEALSEILKITEELVKAQDLPPAYLP</sequence>